<evidence type="ECO:0000313" key="3">
    <source>
        <dbReference type="EMBL" id="CAK8691456.1"/>
    </source>
</evidence>
<dbReference type="Proteomes" id="UP001642483">
    <property type="component" value="Unassembled WGS sequence"/>
</dbReference>
<accession>A0ABP0GKT0</accession>
<evidence type="ECO:0000256" key="1">
    <source>
        <dbReference type="ARBA" id="ARBA00006137"/>
    </source>
</evidence>
<comment type="caution">
    <text evidence="3">The sequence shown here is derived from an EMBL/GenBank/DDBJ whole genome shotgun (WGS) entry which is preliminary data.</text>
</comment>
<protein>
    <submittedName>
        <fullName evidence="3">Uncharacterized protein</fullName>
    </submittedName>
</protein>
<keyword evidence="4" id="KW-1185">Reference proteome</keyword>
<organism evidence="3 4">
    <name type="scientific">Clavelina lepadiformis</name>
    <name type="common">Light-bulb sea squirt</name>
    <name type="synonym">Ascidia lepadiformis</name>
    <dbReference type="NCBI Taxonomy" id="159417"/>
    <lineage>
        <taxon>Eukaryota</taxon>
        <taxon>Metazoa</taxon>
        <taxon>Chordata</taxon>
        <taxon>Tunicata</taxon>
        <taxon>Ascidiacea</taxon>
        <taxon>Aplousobranchia</taxon>
        <taxon>Clavelinidae</taxon>
        <taxon>Clavelina</taxon>
    </lineage>
</organism>
<name>A0ABP0GKT0_CLALP</name>
<dbReference type="InterPro" id="IPR028227">
    <property type="entry name" value="UPF0449"/>
</dbReference>
<evidence type="ECO:0000313" key="4">
    <source>
        <dbReference type="Proteomes" id="UP001642483"/>
    </source>
</evidence>
<gene>
    <name evidence="3" type="ORF">CVLEPA_LOCUS24161</name>
</gene>
<sequence length="135" mass="15410">MMRKRHTEKSALLPVRPSPPTLKEIEEDVKSADKNDYVFTSMTSVNDDFNFAEDLNSTDDSIDADEIQKRQIVLEQYEKVCKFLELNDSLKVGQTNLNKACKKLIETGGDVKSAMTDLSIKLEQQRQLLKKVNET</sequence>
<reference evidence="3 4" key="1">
    <citation type="submission" date="2024-02" db="EMBL/GenBank/DDBJ databases">
        <authorList>
            <person name="Daric V."/>
            <person name="Darras S."/>
        </authorList>
    </citation>
    <scope>NUCLEOTIDE SEQUENCE [LARGE SCALE GENOMIC DNA]</scope>
</reference>
<dbReference type="EMBL" id="CAWYQH010000119">
    <property type="protein sequence ID" value="CAK8691456.1"/>
    <property type="molecule type" value="Genomic_DNA"/>
</dbReference>
<dbReference type="Pfam" id="PF15136">
    <property type="entry name" value="UPF0449"/>
    <property type="match status" value="1"/>
</dbReference>
<feature type="region of interest" description="Disordered" evidence="2">
    <location>
        <begin position="1"/>
        <end position="22"/>
    </location>
</feature>
<dbReference type="PANTHER" id="PTHR34766:SF1">
    <property type="entry name" value="UPF0449 PROTEIN C19ORF25"/>
    <property type="match status" value="1"/>
</dbReference>
<evidence type="ECO:0000256" key="2">
    <source>
        <dbReference type="SAM" id="MobiDB-lite"/>
    </source>
</evidence>
<proteinExistence type="inferred from homology"/>
<comment type="similarity">
    <text evidence="1">Belongs to the UPF0449 family.</text>
</comment>
<dbReference type="PANTHER" id="PTHR34766">
    <property type="entry name" value="UPF0449 PROTEIN C19ORF25"/>
    <property type="match status" value="1"/>
</dbReference>